<sequence>STAPMNLTQKRTYSQLVRDKPVVHRFKYFNDVEFVDVDKLFSIIVMVDAKFPTEDLGEKQHFILMDAT</sequence>
<protein>
    <submittedName>
        <fullName evidence="1">Uncharacterized protein</fullName>
    </submittedName>
</protein>
<name>A0A6G1E003_9ORYZ</name>
<proteinExistence type="predicted"/>
<reference evidence="1 2" key="1">
    <citation type="submission" date="2019-11" db="EMBL/GenBank/DDBJ databases">
        <title>Whole genome sequence of Oryza granulata.</title>
        <authorList>
            <person name="Li W."/>
        </authorList>
    </citation>
    <scope>NUCLEOTIDE SEQUENCE [LARGE SCALE GENOMIC DNA]</scope>
    <source>
        <strain evidence="2">cv. Menghai</strain>
        <tissue evidence="1">Leaf</tissue>
    </source>
</reference>
<feature type="non-terminal residue" evidence="1">
    <location>
        <position position="1"/>
    </location>
</feature>
<organism evidence="1 2">
    <name type="scientific">Oryza meyeriana var. granulata</name>
    <dbReference type="NCBI Taxonomy" id="110450"/>
    <lineage>
        <taxon>Eukaryota</taxon>
        <taxon>Viridiplantae</taxon>
        <taxon>Streptophyta</taxon>
        <taxon>Embryophyta</taxon>
        <taxon>Tracheophyta</taxon>
        <taxon>Spermatophyta</taxon>
        <taxon>Magnoliopsida</taxon>
        <taxon>Liliopsida</taxon>
        <taxon>Poales</taxon>
        <taxon>Poaceae</taxon>
        <taxon>BOP clade</taxon>
        <taxon>Oryzoideae</taxon>
        <taxon>Oryzeae</taxon>
        <taxon>Oryzinae</taxon>
        <taxon>Oryza</taxon>
        <taxon>Oryza meyeriana</taxon>
    </lineage>
</organism>
<feature type="non-terminal residue" evidence="1">
    <location>
        <position position="68"/>
    </location>
</feature>
<dbReference type="Proteomes" id="UP000479710">
    <property type="component" value="Unassembled WGS sequence"/>
</dbReference>
<accession>A0A6G1E003</accession>
<evidence type="ECO:0000313" key="1">
    <source>
        <dbReference type="EMBL" id="KAF0918017.1"/>
    </source>
</evidence>
<comment type="caution">
    <text evidence="1">The sequence shown here is derived from an EMBL/GenBank/DDBJ whole genome shotgun (WGS) entry which is preliminary data.</text>
</comment>
<dbReference type="AlphaFoldDB" id="A0A6G1E003"/>
<dbReference type="EMBL" id="SPHZ02000005">
    <property type="protein sequence ID" value="KAF0918017.1"/>
    <property type="molecule type" value="Genomic_DNA"/>
</dbReference>
<evidence type="ECO:0000313" key="2">
    <source>
        <dbReference type="Proteomes" id="UP000479710"/>
    </source>
</evidence>
<gene>
    <name evidence="1" type="ORF">E2562_021708</name>
</gene>
<keyword evidence="2" id="KW-1185">Reference proteome</keyword>